<dbReference type="InterPro" id="IPR011991">
    <property type="entry name" value="ArsR-like_HTH"/>
</dbReference>
<evidence type="ECO:0000256" key="2">
    <source>
        <dbReference type="ARBA" id="ARBA00023125"/>
    </source>
</evidence>
<dbReference type="SUPFAM" id="SSF46785">
    <property type="entry name" value="Winged helix' DNA-binding domain"/>
    <property type="match status" value="1"/>
</dbReference>
<evidence type="ECO:0000259" key="4">
    <source>
        <dbReference type="PROSITE" id="PS50987"/>
    </source>
</evidence>
<keyword evidence="3" id="KW-0804">Transcription</keyword>
<dbReference type="InterPro" id="IPR001845">
    <property type="entry name" value="HTH_ArsR_DNA-bd_dom"/>
</dbReference>
<dbReference type="InterPro" id="IPR036388">
    <property type="entry name" value="WH-like_DNA-bd_sf"/>
</dbReference>
<proteinExistence type="predicted"/>
<evidence type="ECO:0000256" key="3">
    <source>
        <dbReference type="ARBA" id="ARBA00023163"/>
    </source>
</evidence>
<dbReference type="SMART" id="SM00418">
    <property type="entry name" value="HTH_ARSR"/>
    <property type="match status" value="1"/>
</dbReference>
<dbReference type="NCBIfam" id="NF033788">
    <property type="entry name" value="HTH_metalloreg"/>
    <property type="match status" value="1"/>
</dbReference>
<accession>A0ABV3Q340</accession>
<keyword evidence="6" id="KW-1185">Reference proteome</keyword>
<dbReference type="RefSeq" id="WP_367779241.1">
    <property type="nucleotide sequence ID" value="NZ_JBFMIA010000005.1"/>
</dbReference>
<dbReference type="PANTHER" id="PTHR33154:SF33">
    <property type="entry name" value="TRANSCRIPTIONAL REPRESSOR SDPR"/>
    <property type="match status" value="1"/>
</dbReference>
<dbReference type="PANTHER" id="PTHR33154">
    <property type="entry name" value="TRANSCRIPTIONAL REGULATOR, ARSR FAMILY"/>
    <property type="match status" value="1"/>
</dbReference>
<keyword evidence="2" id="KW-0238">DNA-binding</keyword>
<gene>
    <name evidence="5" type="ORF">AB1471_08070</name>
</gene>
<dbReference type="Proteomes" id="UP001556040">
    <property type="component" value="Unassembled WGS sequence"/>
</dbReference>
<sequence>MSQYYYFIDELAEIYRLFGDKTRLVMAKKLSEDEWTVSEFVEFFNISQPLVSQHIKKLKDANLVTEERQGKRILYQLDRESQHYSLVQRLIEPMILKEDLPNVVQLSLKNK</sequence>
<comment type="caution">
    <text evidence="5">The sequence shown here is derived from an EMBL/GenBank/DDBJ whole genome shotgun (WGS) entry which is preliminary data.</text>
</comment>
<organism evidence="5 6">
    <name type="scientific">Jeotgalibacillus marinus</name>
    <dbReference type="NCBI Taxonomy" id="86667"/>
    <lineage>
        <taxon>Bacteria</taxon>
        <taxon>Bacillati</taxon>
        <taxon>Bacillota</taxon>
        <taxon>Bacilli</taxon>
        <taxon>Bacillales</taxon>
        <taxon>Caryophanaceae</taxon>
        <taxon>Jeotgalibacillus</taxon>
    </lineage>
</organism>
<dbReference type="EMBL" id="JBFMIA010000005">
    <property type="protein sequence ID" value="MEW9501757.1"/>
    <property type="molecule type" value="Genomic_DNA"/>
</dbReference>
<name>A0ABV3Q340_9BACL</name>
<dbReference type="PRINTS" id="PR00778">
    <property type="entry name" value="HTHARSR"/>
</dbReference>
<dbReference type="InterPro" id="IPR051081">
    <property type="entry name" value="HTH_MetalResp_TranReg"/>
</dbReference>
<keyword evidence="1" id="KW-0805">Transcription regulation</keyword>
<dbReference type="PROSITE" id="PS50987">
    <property type="entry name" value="HTH_ARSR_2"/>
    <property type="match status" value="1"/>
</dbReference>
<evidence type="ECO:0000256" key="1">
    <source>
        <dbReference type="ARBA" id="ARBA00023015"/>
    </source>
</evidence>
<protein>
    <submittedName>
        <fullName evidence="5">Metalloregulator ArsR/SmtB family transcription factor</fullName>
    </submittedName>
</protein>
<dbReference type="Gene3D" id="1.10.10.10">
    <property type="entry name" value="Winged helix-like DNA-binding domain superfamily/Winged helix DNA-binding domain"/>
    <property type="match status" value="1"/>
</dbReference>
<dbReference type="InterPro" id="IPR036390">
    <property type="entry name" value="WH_DNA-bd_sf"/>
</dbReference>
<reference evidence="5 6" key="1">
    <citation type="journal article" date="1979" name="Int. J. Syst. Evol. Microbiol.">
        <title>Bacillus globisporus subsp. marinus subsp. nov.</title>
        <authorList>
            <person name="Liu H."/>
        </authorList>
    </citation>
    <scope>NUCLEOTIDE SEQUENCE [LARGE SCALE GENOMIC DNA]</scope>
    <source>
        <strain evidence="5 6">DSM 1297</strain>
    </source>
</reference>
<feature type="domain" description="HTH arsR-type" evidence="4">
    <location>
        <begin position="3"/>
        <end position="102"/>
    </location>
</feature>
<evidence type="ECO:0000313" key="6">
    <source>
        <dbReference type="Proteomes" id="UP001556040"/>
    </source>
</evidence>
<dbReference type="Pfam" id="PF01022">
    <property type="entry name" value="HTH_5"/>
    <property type="match status" value="1"/>
</dbReference>
<evidence type="ECO:0000313" key="5">
    <source>
        <dbReference type="EMBL" id="MEW9501757.1"/>
    </source>
</evidence>
<dbReference type="CDD" id="cd00090">
    <property type="entry name" value="HTH_ARSR"/>
    <property type="match status" value="1"/>
</dbReference>